<dbReference type="EMBL" id="GBRH01248852">
    <property type="protein sequence ID" value="JAD49043.1"/>
    <property type="molecule type" value="Transcribed_RNA"/>
</dbReference>
<name>A0A0A9AGQ9_ARUDO</name>
<reference evidence="1" key="1">
    <citation type="submission" date="2014-09" db="EMBL/GenBank/DDBJ databases">
        <authorList>
            <person name="Magalhaes I.L.F."/>
            <person name="Oliveira U."/>
            <person name="Santos F.R."/>
            <person name="Vidigal T.H.D.A."/>
            <person name="Brescovit A.D."/>
            <person name="Santos A.J."/>
        </authorList>
    </citation>
    <scope>NUCLEOTIDE SEQUENCE</scope>
    <source>
        <tissue evidence="1">Shoot tissue taken approximately 20 cm above the soil surface</tissue>
    </source>
</reference>
<accession>A0A0A9AGQ9</accession>
<sequence length="52" mass="5773">MRSSSLLLMSTRCCTPWTTASFCSRSGSTSCMSFIWRLNSVVPIRMALACFS</sequence>
<organism evidence="1">
    <name type="scientific">Arundo donax</name>
    <name type="common">Giant reed</name>
    <name type="synonym">Donax arundinaceus</name>
    <dbReference type="NCBI Taxonomy" id="35708"/>
    <lineage>
        <taxon>Eukaryota</taxon>
        <taxon>Viridiplantae</taxon>
        <taxon>Streptophyta</taxon>
        <taxon>Embryophyta</taxon>
        <taxon>Tracheophyta</taxon>
        <taxon>Spermatophyta</taxon>
        <taxon>Magnoliopsida</taxon>
        <taxon>Liliopsida</taxon>
        <taxon>Poales</taxon>
        <taxon>Poaceae</taxon>
        <taxon>PACMAD clade</taxon>
        <taxon>Arundinoideae</taxon>
        <taxon>Arundineae</taxon>
        <taxon>Arundo</taxon>
    </lineage>
</organism>
<reference evidence="1" key="2">
    <citation type="journal article" date="2015" name="Data Brief">
        <title>Shoot transcriptome of the giant reed, Arundo donax.</title>
        <authorList>
            <person name="Barrero R.A."/>
            <person name="Guerrero F.D."/>
            <person name="Moolhuijzen P."/>
            <person name="Goolsby J.A."/>
            <person name="Tidwell J."/>
            <person name="Bellgard S.E."/>
            <person name="Bellgard M.I."/>
        </authorList>
    </citation>
    <scope>NUCLEOTIDE SEQUENCE</scope>
    <source>
        <tissue evidence="1">Shoot tissue taken approximately 20 cm above the soil surface</tissue>
    </source>
</reference>
<protein>
    <submittedName>
        <fullName evidence="1">Uncharacterized protein</fullName>
    </submittedName>
</protein>
<evidence type="ECO:0000313" key="1">
    <source>
        <dbReference type="EMBL" id="JAD49043.1"/>
    </source>
</evidence>
<proteinExistence type="predicted"/>
<dbReference type="AlphaFoldDB" id="A0A0A9AGQ9"/>